<dbReference type="AlphaFoldDB" id="A0AB35Y9B6"/>
<evidence type="ECO:0000313" key="2">
    <source>
        <dbReference type="EMBL" id="MEJ5196313.1"/>
    </source>
</evidence>
<name>A0AB35Y9B6_9FIRM</name>
<dbReference type="RefSeq" id="WP_339395646.1">
    <property type="nucleotide sequence ID" value="NZ_JBBFGL010000008.1"/>
</dbReference>
<organism evidence="2 3">
    <name type="scientific">Faecalibacterium wellingii</name>
    <dbReference type="NCBI Taxonomy" id="2929491"/>
    <lineage>
        <taxon>Bacteria</taxon>
        <taxon>Bacillati</taxon>
        <taxon>Bacillota</taxon>
        <taxon>Clostridia</taxon>
        <taxon>Eubacteriales</taxon>
        <taxon>Oscillospiraceae</taxon>
        <taxon>Faecalibacterium</taxon>
    </lineage>
</organism>
<sequence>MRKTHAPDTVRQPLPPEKPRRRRLGRKLADSLEVVPQKPALESFPVEELDGSGMIHAEKPIRPTPLPPPQELIY</sequence>
<reference evidence="2" key="1">
    <citation type="submission" date="2024-03" db="EMBL/GenBank/DDBJ databases">
        <authorList>
            <person name="Plomp N."/>
            <person name="Harmsen H.J."/>
        </authorList>
    </citation>
    <scope>NUCLEOTIDE SEQUENCE</scope>
    <source>
        <strain evidence="2">HTF-128</strain>
    </source>
</reference>
<protein>
    <submittedName>
        <fullName evidence="2">Uncharacterized protein</fullName>
    </submittedName>
</protein>
<feature type="region of interest" description="Disordered" evidence="1">
    <location>
        <begin position="1"/>
        <end position="46"/>
    </location>
</feature>
<evidence type="ECO:0000313" key="3">
    <source>
        <dbReference type="Proteomes" id="UP001373196"/>
    </source>
</evidence>
<gene>
    <name evidence="2" type="ORF">WF834_09045</name>
</gene>
<feature type="compositionally biased region" description="Pro residues" evidence="1">
    <location>
        <begin position="62"/>
        <end position="74"/>
    </location>
</feature>
<feature type="region of interest" description="Disordered" evidence="1">
    <location>
        <begin position="55"/>
        <end position="74"/>
    </location>
</feature>
<evidence type="ECO:0000256" key="1">
    <source>
        <dbReference type="SAM" id="MobiDB-lite"/>
    </source>
</evidence>
<proteinExistence type="predicted"/>
<dbReference type="EMBL" id="JBBFGL010000008">
    <property type="protein sequence ID" value="MEJ5196313.1"/>
    <property type="molecule type" value="Genomic_DNA"/>
</dbReference>
<dbReference type="Proteomes" id="UP001373196">
    <property type="component" value="Unassembled WGS sequence"/>
</dbReference>
<comment type="caution">
    <text evidence="2">The sequence shown here is derived from an EMBL/GenBank/DDBJ whole genome shotgun (WGS) entry which is preliminary data.</text>
</comment>
<accession>A0AB35Y9B6</accession>